<dbReference type="VEuPathDB" id="FungiDB:A1O7_02624"/>
<proteinExistence type="predicted"/>
<reference evidence="2 3" key="1">
    <citation type="submission" date="2013-03" db="EMBL/GenBank/DDBJ databases">
        <title>The Genome Sequence of Cladophialophora yegresii CBS 114405.</title>
        <authorList>
            <consortium name="The Broad Institute Genomics Platform"/>
            <person name="Cuomo C."/>
            <person name="de Hoog S."/>
            <person name="Gorbushina A."/>
            <person name="Walker B."/>
            <person name="Young S.K."/>
            <person name="Zeng Q."/>
            <person name="Gargeya S."/>
            <person name="Fitzgerald M."/>
            <person name="Haas B."/>
            <person name="Abouelleil A."/>
            <person name="Allen A.W."/>
            <person name="Alvarado L."/>
            <person name="Arachchi H.M."/>
            <person name="Berlin A.M."/>
            <person name="Chapman S.B."/>
            <person name="Gainer-Dewar J."/>
            <person name="Goldberg J."/>
            <person name="Griggs A."/>
            <person name="Gujja S."/>
            <person name="Hansen M."/>
            <person name="Howarth C."/>
            <person name="Imamovic A."/>
            <person name="Ireland A."/>
            <person name="Larimer J."/>
            <person name="McCowan C."/>
            <person name="Murphy C."/>
            <person name="Pearson M."/>
            <person name="Poon T.W."/>
            <person name="Priest M."/>
            <person name="Roberts A."/>
            <person name="Saif S."/>
            <person name="Shea T."/>
            <person name="Sisk P."/>
            <person name="Sykes S."/>
            <person name="Wortman J."/>
            <person name="Nusbaum C."/>
            <person name="Birren B."/>
        </authorList>
    </citation>
    <scope>NUCLEOTIDE SEQUENCE [LARGE SCALE GENOMIC DNA]</scope>
    <source>
        <strain evidence="2 3">CBS 114405</strain>
    </source>
</reference>
<comment type="caution">
    <text evidence="2">The sequence shown here is derived from an EMBL/GenBank/DDBJ whole genome shotgun (WGS) entry which is preliminary data.</text>
</comment>
<gene>
    <name evidence="2" type="ORF">A1O7_02624</name>
</gene>
<name>W9WCA1_9EURO</name>
<evidence type="ECO:0000256" key="1">
    <source>
        <dbReference type="SAM" id="MobiDB-lite"/>
    </source>
</evidence>
<accession>W9WCA1</accession>
<dbReference type="GeneID" id="19177230"/>
<organism evidence="2 3">
    <name type="scientific">Cladophialophora yegresii CBS 114405</name>
    <dbReference type="NCBI Taxonomy" id="1182544"/>
    <lineage>
        <taxon>Eukaryota</taxon>
        <taxon>Fungi</taxon>
        <taxon>Dikarya</taxon>
        <taxon>Ascomycota</taxon>
        <taxon>Pezizomycotina</taxon>
        <taxon>Eurotiomycetes</taxon>
        <taxon>Chaetothyriomycetidae</taxon>
        <taxon>Chaetothyriales</taxon>
        <taxon>Herpotrichiellaceae</taxon>
        <taxon>Cladophialophora</taxon>
    </lineage>
</organism>
<dbReference type="OrthoDB" id="4120135at2759"/>
<dbReference type="Proteomes" id="UP000019473">
    <property type="component" value="Unassembled WGS sequence"/>
</dbReference>
<keyword evidence="3" id="KW-1185">Reference proteome</keyword>
<dbReference type="Gene3D" id="2.60.40.640">
    <property type="match status" value="1"/>
</dbReference>
<feature type="compositionally biased region" description="Polar residues" evidence="1">
    <location>
        <begin position="153"/>
        <end position="163"/>
    </location>
</feature>
<dbReference type="HOGENOM" id="CLU_563992_0_0_1"/>
<feature type="region of interest" description="Disordered" evidence="1">
    <location>
        <begin position="140"/>
        <end position="163"/>
    </location>
</feature>
<evidence type="ECO:0000313" key="2">
    <source>
        <dbReference type="EMBL" id="EXJ62191.1"/>
    </source>
</evidence>
<dbReference type="EMBL" id="AMGW01000002">
    <property type="protein sequence ID" value="EXJ62191.1"/>
    <property type="molecule type" value="Genomic_DNA"/>
</dbReference>
<dbReference type="InterPro" id="IPR014752">
    <property type="entry name" value="Arrestin-like_C"/>
</dbReference>
<sequence length="439" mass="49324">MVPGVVKLTNYEDQIIEALKIDFRGHSNVFLNQNYGDMGASRTDAGSRAYLFSRHLDLYSGNVVHHKGTHVWPFAFRIPFFAAPRIVSPGSKDFYRPTHPWRGDFALERDRPHPLPPSMQAKGSFVCNVRYTLDAALSHRRPTATKSTEMRSSRSVPVQNLEMTPRNSPGGDWVYMTYRQPLRCPGAEPSRRLFRRRFSNFRPKDRPSEPEAKLCFSVLLPREIEVRERQALSVPVACTMEHSSGLDALEPHMPAHISDLVVHSFKLSLLQHTDVRTGCHSSSSTRKILTRKGACIVPVSRTSTSASTGAANSPYSTVNLCDVVNLSLPRHTLASDFSTYNIARFHSLEVRFCLIYAGKKNKFTLRNVPIRVVPQSKGELERRLSEGLEADDEYGCDLAGLRWRDYRASTGGSEYDALWLPSDEDDDLCPGSPPPAYTV</sequence>
<dbReference type="AlphaFoldDB" id="W9WCA1"/>
<protein>
    <recommendedName>
        <fullName evidence="4">Arrestin-like N-terminal domain-containing protein</fullName>
    </recommendedName>
</protein>
<dbReference type="RefSeq" id="XP_007754845.1">
    <property type="nucleotide sequence ID" value="XM_007756655.1"/>
</dbReference>
<evidence type="ECO:0000313" key="3">
    <source>
        <dbReference type="Proteomes" id="UP000019473"/>
    </source>
</evidence>
<evidence type="ECO:0008006" key="4">
    <source>
        <dbReference type="Google" id="ProtNLM"/>
    </source>
</evidence>